<proteinExistence type="predicted"/>
<dbReference type="EMBL" id="AB117611">
    <property type="protein sequence ID" value="BAD03955.1"/>
    <property type="molecule type" value="Genomic_DNA"/>
</dbReference>
<sequence>MVDMMQVIKPVIAIIRNGVTDNEVIPSRASASIFLIGYFDSPAILSSRLYCTSIEGYPTRGTNPRKYIFCSLYCLRASNARLLNNR</sequence>
<reference evidence="1" key="2">
    <citation type="journal article" date="2004" name="J. Exp. Med.">
        <title>A novel virulence gene in Klebsiella pneumoniae strains causing primary liver abscess and septic metastatic complications.</title>
        <authorList>
            <person name="Fang C.-T."/>
            <person name="Chuang Y.-P."/>
            <person name="Shun C.-T."/>
            <person name="Chang S.-C."/>
            <person name="Wang J.-T."/>
        </authorList>
    </citation>
    <scope>NUCLEOTIDE SEQUENCE</scope>
    <source>
        <strain evidence="1">NTUH-K2044</strain>
    </source>
</reference>
<organism evidence="1">
    <name type="scientific">Klebsiella pneumoniae</name>
    <dbReference type="NCBI Taxonomy" id="573"/>
    <lineage>
        <taxon>Bacteria</taxon>
        <taxon>Pseudomonadati</taxon>
        <taxon>Pseudomonadota</taxon>
        <taxon>Gammaproteobacteria</taxon>
        <taxon>Enterobacterales</taxon>
        <taxon>Enterobacteriaceae</taxon>
        <taxon>Klebsiella/Raoultella group</taxon>
        <taxon>Klebsiella</taxon>
        <taxon>Klebsiella pneumoniae complex</taxon>
    </lineage>
</organism>
<accession>Q762K3</accession>
<reference evidence="1" key="1">
    <citation type="submission" date="2003-08" db="EMBL/GenBank/DDBJ databases">
        <authorList>
            <person name="Fang C."/>
            <person name="Lai S."/>
            <person name="Chuang Y."/>
            <person name="Wang J."/>
        </authorList>
    </citation>
    <scope>NUCLEOTIDE SEQUENCE</scope>
    <source>
        <strain evidence="1">NTUH-K2044</strain>
    </source>
</reference>
<protein>
    <submittedName>
        <fullName evidence="1">Uncharacterized protein</fullName>
    </submittedName>
</protein>
<evidence type="ECO:0000313" key="1">
    <source>
        <dbReference type="EMBL" id="BAD03955.1"/>
    </source>
</evidence>
<dbReference type="AlphaFoldDB" id="Q762K3"/>
<name>Q762K3_KLEPN</name>